<evidence type="ECO:0000256" key="1">
    <source>
        <dbReference type="SAM" id="MobiDB-lite"/>
    </source>
</evidence>
<keyword evidence="3" id="KW-0378">Hydrolase</keyword>
<dbReference type="CDD" id="cd16027">
    <property type="entry name" value="SGSH"/>
    <property type="match status" value="1"/>
</dbReference>
<dbReference type="InterPro" id="IPR052701">
    <property type="entry name" value="GAG_Ulvan_Degrading_Sulfatases"/>
</dbReference>
<dbReference type="Pfam" id="PF00884">
    <property type="entry name" value="Sulfatase"/>
    <property type="match status" value="1"/>
</dbReference>
<dbReference type="Gene3D" id="3.40.720.10">
    <property type="entry name" value="Alkaline Phosphatase, subunit A"/>
    <property type="match status" value="1"/>
</dbReference>
<dbReference type="InterPro" id="IPR017850">
    <property type="entry name" value="Alkaline_phosphatase_core_sf"/>
</dbReference>
<accession>A0A517QV32</accession>
<dbReference type="EC" id="3.1.6.6" evidence="3"/>
<evidence type="ECO:0000313" key="4">
    <source>
        <dbReference type="Proteomes" id="UP000315724"/>
    </source>
</evidence>
<proteinExistence type="predicted"/>
<dbReference type="GO" id="GO:0047753">
    <property type="term" value="F:choline-sulfatase activity"/>
    <property type="evidence" value="ECO:0007669"/>
    <property type="project" value="UniProtKB-EC"/>
</dbReference>
<dbReference type="KEGG" id="tpol:Mal48_47380"/>
<evidence type="ECO:0000313" key="3">
    <source>
        <dbReference type="EMBL" id="QDT35461.1"/>
    </source>
</evidence>
<protein>
    <submittedName>
        <fullName evidence="3">Choline-sulfatase</fullName>
        <ecNumber evidence="3">3.1.6.6</ecNumber>
    </submittedName>
</protein>
<keyword evidence="4" id="KW-1185">Reference proteome</keyword>
<dbReference type="EMBL" id="CP036267">
    <property type="protein sequence ID" value="QDT35461.1"/>
    <property type="molecule type" value="Genomic_DNA"/>
</dbReference>
<dbReference type="Proteomes" id="UP000315724">
    <property type="component" value="Chromosome"/>
</dbReference>
<sequence>MQEDRFYERGKHFQSVISSKMCPPMKSLIQRLVRLTLFFGIVFAGPLEAASRPNIVFAFADDWGRYASAYAKLEPGGPSDLVATPNFDRIAKEGVLFKNAFVNAPSCTPCRSSLLSGQYFWRTGRGAILQGAIWDETIPTYPLLLEKEGYHIGHSYKVWSPGTVANAPYGARRTAYNKSGNKFNRFSQFASAAENPEAAKQTLYDEVRGNFTSFLKDRDKNEPFCYWFGPTNCHRKWIKGSGKALWGIDPDELEGKLPPYLPDVHIVREDFADYLGEVQAFDNGLGVLIDELERLGELENTIVIVSGDHGVPGIPRGKCNLYDLGTHVPLAIRWGKNVPAGRIVEDFVCLPDLAPTFLEAAGIEPPTVMTGRSLLNVLEAGSSGLVDASRDAVITGRERHVASVREGNLPYPQRAIRTKDFLYIHNFKPERYPMGDGNGFGKPVEPLPTYDELANNTFAAYGDLDASPTKAYITLGLGKPEMQEYLDIAFGLRPKEELYDIKKDPHQLNNLAGNADYSKVREQLSTRLFSVLRETGDPRVTGDGTTYDTPPFTDAFKRRKR</sequence>
<dbReference type="PANTHER" id="PTHR43751:SF1">
    <property type="entry name" value="SULFATASE ATSG-RELATED"/>
    <property type="match status" value="1"/>
</dbReference>
<dbReference type="PANTHER" id="PTHR43751">
    <property type="entry name" value="SULFATASE"/>
    <property type="match status" value="1"/>
</dbReference>
<organism evidence="3 4">
    <name type="scientific">Thalassoglobus polymorphus</name>
    <dbReference type="NCBI Taxonomy" id="2527994"/>
    <lineage>
        <taxon>Bacteria</taxon>
        <taxon>Pseudomonadati</taxon>
        <taxon>Planctomycetota</taxon>
        <taxon>Planctomycetia</taxon>
        <taxon>Planctomycetales</taxon>
        <taxon>Planctomycetaceae</taxon>
        <taxon>Thalassoglobus</taxon>
    </lineage>
</organism>
<feature type="domain" description="Sulfatase N-terminal" evidence="2">
    <location>
        <begin position="53"/>
        <end position="363"/>
    </location>
</feature>
<evidence type="ECO:0000259" key="2">
    <source>
        <dbReference type="Pfam" id="PF00884"/>
    </source>
</evidence>
<dbReference type="SUPFAM" id="SSF53649">
    <property type="entry name" value="Alkaline phosphatase-like"/>
    <property type="match status" value="1"/>
</dbReference>
<dbReference type="InterPro" id="IPR000917">
    <property type="entry name" value="Sulfatase_N"/>
</dbReference>
<dbReference type="AlphaFoldDB" id="A0A517QV32"/>
<reference evidence="3 4" key="1">
    <citation type="submission" date="2019-02" db="EMBL/GenBank/DDBJ databases">
        <title>Deep-cultivation of Planctomycetes and their phenomic and genomic characterization uncovers novel biology.</title>
        <authorList>
            <person name="Wiegand S."/>
            <person name="Jogler M."/>
            <person name="Boedeker C."/>
            <person name="Pinto D."/>
            <person name="Vollmers J."/>
            <person name="Rivas-Marin E."/>
            <person name="Kohn T."/>
            <person name="Peeters S.H."/>
            <person name="Heuer A."/>
            <person name="Rast P."/>
            <person name="Oberbeckmann S."/>
            <person name="Bunk B."/>
            <person name="Jeske O."/>
            <person name="Meyerdierks A."/>
            <person name="Storesund J.E."/>
            <person name="Kallscheuer N."/>
            <person name="Luecker S."/>
            <person name="Lage O.M."/>
            <person name="Pohl T."/>
            <person name="Merkel B.J."/>
            <person name="Hornburger P."/>
            <person name="Mueller R.-W."/>
            <person name="Bruemmer F."/>
            <person name="Labrenz M."/>
            <person name="Spormann A.M."/>
            <person name="Op den Camp H."/>
            <person name="Overmann J."/>
            <person name="Amann R."/>
            <person name="Jetten M.S.M."/>
            <person name="Mascher T."/>
            <person name="Medema M.H."/>
            <person name="Devos D.P."/>
            <person name="Kaster A.-K."/>
            <person name="Ovreas L."/>
            <person name="Rohde M."/>
            <person name="Galperin M.Y."/>
            <person name="Jogler C."/>
        </authorList>
    </citation>
    <scope>NUCLEOTIDE SEQUENCE [LARGE SCALE GENOMIC DNA]</scope>
    <source>
        <strain evidence="3 4">Mal48</strain>
    </source>
</reference>
<gene>
    <name evidence="3" type="primary">betC_12</name>
    <name evidence="3" type="ORF">Mal48_47380</name>
</gene>
<name>A0A517QV32_9PLAN</name>
<feature type="region of interest" description="Disordered" evidence="1">
    <location>
        <begin position="537"/>
        <end position="561"/>
    </location>
</feature>